<keyword evidence="4 7" id="KW-0378">Hydrolase</keyword>
<keyword evidence="5 7" id="KW-0460">Magnesium</keyword>
<dbReference type="GO" id="GO:0006796">
    <property type="term" value="P:phosphate-containing compound metabolic process"/>
    <property type="evidence" value="ECO:0007669"/>
    <property type="project" value="InterPro"/>
</dbReference>
<comment type="caution">
    <text evidence="8">The sequence shown here is derived from an EMBL/GenBank/DDBJ whole genome shotgun (WGS) entry which is preliminary data.</text>
</comment>
<dbReference type="FunFam" id="3.90.80.10:FF:000003">
    <property type="entry name" value="Inorganic pyrophosphatase"/>
    <property type="match status" value="1"/>
</dbReference>
<comment type="catalytic activity">
    <reaction evidence="6 7">
        <text>diphosphate + H2O = 2 phosphate + H(+)</text>
        <dbReference type="Rhea" id="RHEA:24576"/>
        <dbReference type="ChEBI" id="CHEBI:15377"/>
        <dbReference type="ChEBI" id="CHEBI:15378"/>
        <dbReference type="ChEBI" id="CHEBI:33019"/>
        <dbReference type="ChEBI" id="CHEBI:43474"/>
        <dbReference type="EC" id="3.6.1.1"/>
    </reaction>
</comment>
<dbReference type="Proteomes" id="UP000231474">
    <property type="component" value="Unassembled WGS sequence"/>
</dbReference>
<dbReference type="CDD" id="cd00412">
    <property type="entry name" value="pyrophosphatase"/>
    <property type="match status" value="1"/>
</dbReference>
<feature type="binding site" evidence="7">
    <location>
        <position position="52"/>
    </location>
    <ligand>
        <name>substrate</name>
    </ligand>
</feature>
<dbReference type="EMBL" id="PFEK01000011">
    <property type="protein sequence ID" value="PJE67743.1"/>
    <property type="molecule type" value="Genomic_DNA"/>
</dbReference>
<evidence type="ECO:0000256" key="5">
    <source>
        <dbReference type="ARBA" id="ARBA00022842"/>
    </source>
</evidence>
<dbReference type="Pfam" id="PF00719">
    <property type="entry name" value="Pyrophosphatase"/>
    <property type="match status" value="1"/>
</dbReference>
<proteinExistence type="inferred from homology"/>
<dbReference type="Gene3D" id="3.90.80.10">
    <property type="entry name" value="Inorganic pyrophosphatase"/>
    <property type="match status" value="1"/>
</dbReference>
<feature type="binding site" evidence="7">
    <location>
        <position position="80"/>
    </location>
    <ligand>
        <name>Mg(2+)</name>
        <dbReference type="ChEBI" id="CHEBI:18420"/>
        <label>2</label>
    </ligand>
</feature>
<gene>
    <name evidence="7" type="primary">ppa</name>
    <name evidence="8" type="ORF">COU95_00670</name>
</gene>
<accession>A0A2M8L492</accession>
<protein>
    <recommendedName>
        <fullName evidence="7">Inorganic pyrophosphatase</fullName>
        <ecNumber evidence="7">3.6.1.1</ecNumber>
    </recommendedName>
    <alternativeName>
        <fullName evidence="7">Pyrophosphate phospho-hydrolase</fullName>
        <shortName evidence="7">PPase</shortName>
    </alternativeName>
</protein>
<organism evidence="8 9">
    <name type="scientific">Candidatus Shapirobacteria bacterium CG10_big_fil_rev_8_21_14_0_10_40_9</name>
    <dbReference type="NCBI Taxonomy" id="1974888"/>
    <lineage>
        <taxon>Bacteria</taxon>
        <taxon>Candidatus Shapironibacteriota</taxon>
    </lineage>
</organism>
<evidence type="ECO:0000256" key="1">
    <source>
        <dbReference type="ARBA" id="ARBA00001946"/>
    </source>
</evidence>
<evidence type="ECO:0000313" key="8">
    <source>
        <dbReference type="EMBL" id="PJE67743.1"/>
    </source>
</evidence>
<feature type="binding site" evidence="7">
    <location>
        <position position="38"/>
    </location>
    <ligand>
        <name>substrate</name>
    </ligand>
</feature>
<keyword evidence="3 7" id="KW-0479">Metal-binding</keyword>
<dbReference type="SUPFAM" id="SSF50324">
    <property type="entry name" value="Inorganic pyrophosphatase"/>
    <property type="match status" value="1"/>
</dbReference>
<evidence type="ECO:0000256" key="2">
    <source>
        <dbReference type="ARBA" id="ARBA00022490"/>
    </source>
</evidence>
<comment type="cofactor">
    <cofactor evidence="1 7">
        <name>Mg(2+)</name>
        <dbReference type="ChEBI" id="CHEBI:18420"/>
    </cofactor>
</comment>
<dbReference type="PANTHER" id="PTHR10286">
    <property type="entry name" value="INORGANIC PYROPHOSPHATASE"/>
    <property type="match status" value="1"/>
</dbReference>
<reference evidence="9" key="1">
    <citation type="submission" date="2017-09" db="EMBL/GenBank/DDBJ databases">
        <title>Depth-based differentiation of microbial function through sediment-hosted aquifers and enrichment of novel symbionts in the deep terrestrial subsurface.</title>
        <authorList>
            <person name="Probst A.J."/>
            <person name="Ladd B."/>
            <person name="Jarett J.K."/>
            <person name="Geller-Mcgrath D.E."/>
            <person name="Sieber C.M.K."/>
            <person name="Emerson J.B."/>
            <person name="Anantharaman K."/>
            <person name="Thomas B.C."/>
            <person name="Malmstrom R."/>
            <person name="Stieglmeier M."/>
            <person name="Klingl A."/>
            <person name="Woyke T."/>
            <person name="Ryan C.M."/>
            <person name="Banfield J.F."/>
        </authorList>
    </citation>
    <scope>NUCLEOTIDE SEQUENCE [LARGE SCALE GENOMIC DNA]</scope>
</reference>
<feature type="binding site" evidence="7">
    <location>
        <position position="75"/>
    </location>
    <ligand>
        <name>Mg(2+)</name>
        <dbReference type="ChEBI" id="CHEBI:18420"/>
        <label>1</label>
    </ligand>
</feature>
<comment type="function">
    <text evidence="7">Catalyzes the hydrolysis of inorganic pyrophosphate (PPi) forming two phosphate ions.</text>
</comment>
<comment type="subcellular location">
    <subcellularLocation>
        <location evidence="7">Cytoplasm</location>
    </subcellularLocation>
</comment>
<comment type="subunit">
    <text evidence="7">Homohexamer.</text>
</comment>
<name>A0A2M8L492_9BACT</name>
<dbReference type="EC" id="3.6.1.1" evidence="7"/>
<keyword evidence="2 7" id="KW-0963">Cytoplasm</keyword>
<dbReference type="InterPro" id="IPR036649">
    <property type="entry name" value="Pyrophosphatase_sf"/>
</dbReference>
<sequence>METKKLAKQNLWQQVSSGEKIPQEINCLIEIPKGGTNKYEYDSRWGTFRLDRVLYEAVFYPTEYGIIPQTWSEKDKDPLDVMVLSTFPTFPGCVIPCRPIGAIRLLDTGEEDNKIVAVPVNDPRFEQVKDLSDLPPHSKKEISNFWENYSELQPEKKIKVLGWSGREKAWEMIKEGVESYRKIFGVS</sequence>
<evidence type="ECO:0000313" key="9">
    <source>
        <dbReference type="Proteomes" id="UP000231474"/>
    </source>
</evidence>
<feature type="binding site" evidence="7">
    <location>
        <position position="64"/>
    </location>
    <ligand>
        <name>substrate</name>
    </ligand>
</feature>
<evidence type="ECO:0000256" key="4">
    <source>
        <dbReference type="ARBA" id="ARBA00022801"/>
    </source>
</evidence>
<dbReference type="GO" id="GO:0005737">
    <property type="term" value="C:cytoplasm"/>
    <property type="evidence" value="ECO:0007669"/>
    <property type="project" value="UniProtKB-SubCell"/>
</dbReference>
<feature type="binding site" evidence="7">
    <location>
        <position position="80"/>
    </location>
    <ligand>
        <name>Mg(2+)</name>
        <dbReference type="ChEBI" id="CHEBI:18420"/>
        <label>1</label>
    </ligand>
</feature>
<evidence type="ECO:0000256" key="7">
    <source>
        <dbReference type="HAMAP-Rule" id="MF_00209"/>
    </source>
</evidence>
<dbReference type="HAMAP" id="MF_00209">
    <property type="entry name" value="Inorganic_PPase"/>
    <property type="match status" value="1"/>
</dbReference>
<comment type="similarity">
    <text evidence="7">Belongs to the PPase family.</text>
</comment>
<dbReference type="GO" id="GO:0004427">
    <property type="term" value="F:inorganic diphosphate phosphatase activity"/>
    <property type="evidence" value="ECO:0007669"/>
    <property type="project" value="UniProtKB-UniRule"/>
</dbReference>
<evidence type="ECO:0000256" key="6">
    <source>
        <dbReference type="ARBA" id="ARBA00047820"/>
    </source>
</evidence>
<evidence type="ECO:0000256" key="3">
    <source>
        <dbReference type="ARBA" id="ARBA00022723"/>
    </source>
</evidence>
<dbReference type="GO" id="GO:0000287">
    <property type="term" value="F:magnesium ion binding"/>
    <property type="evidence" value="ECO:0007669"/>
    <property type="project" value="UniProtKB-UniRule"/>
</dbReference>
<feature type="binding site" evidence="7">
    <location>
        <position position="149"/>
    </location>
    <ligand>
        <name>substrate</name>
    </ligand>
</feature>
<dbReference type="AlphaFoldDB" id="A0A2M8L492"/>
<feature type="binding site" evidence="7">
    <location>
        <position position="112"/>
    </location>
    <ligand>
        <name>Mg(2+)</name>
        <dbReference type="ChEBI" id="CHEBI:18420"/>
        <label>1</label>
    </ligand>
</feature>
<dbReference type="InterPro" id="IPR008162">
    <property type="entry name" value="Pyrophosphatase"/>
</dbReference>